<feature type="compositionally biased region" description="Low complexity" evidence="1">
    <location>
        <begin position="116"/>
        <end position="142"/>
    </location>
</feature>
<feature type="region of interest" description="Disordered" evidence="1">
    <location>
        <begin position="57"/>
        <end position="80"/>
    </location>
</feature>
<gene>
    <name evidence="2" type="ORF">HK100_005111</name>
</gene>
<protein>
    <submittedName>
        <fullName evidence="2">Uncharacterized protein</fullName>
    </submittedName>
</protein>
<dbReference type="AlphaFoldDB" id="A0AAD5SS38"/>
<feature type="compositionally biased region" description="Low complexity" evidence="1">
    <location>
        <begin position="57"/>
        <end position="71"/>
    </location>
</feature>
<feature type="compositionally biased region" description="Basic residues" evidence="1">
    <location>
        <begin position="149"/>
        <end position="178"/>
    </location>
</feature>
<accession>A0AAD5SS38</accession>
<evidence type="ECO:0000313" key="3">
    <source>
        <dbReference type="Proteomes" id="UP001211907"/>
    </source>
</evidence>
<sequence>MEIGESSSVSLLGKETPKQNMWAWRLFRMRSVSDGNLTLKGGAKGSATGKAAAADSLGGASASAGDSASASPPTHSQRLSPLVSLASSPLIHNLQYDAASLRSVRRRSASLSLLMGRTSSSTSSSSSNLVDSSTQLQLAQQKLQDKLKFQQHQHKHKHTHTHTHTHAHHHHHMRKRASRSSMPSSASSKASFKSVASLSQAHESVIHEQTISASSSIEFLETRTSLENTQSLSAATSILSSFDIPSYLDLVAEFPNIGVPPSLALSMPSCVETIAAAAVPVLLDLSYRKLLQRNRPFSQLVLIARFMSVKLETGGGQQQQQQQHYEFEYERKPRLQSLQLRSLQLLQQKQRHRQQQHGKKFVGS</sequence>
<name>A0AAD5SS38_9FUNG</name>
<reference evidence="2" key="1">
    <citation type="submission" date="2020-05" db="EMBL/GenBank/DDBJ databases">
        <title>Phylogenomic resolution of chytrid fungi.</title>
        <authorList>
            <person name="Stajich J.E."/>
            <person name="Amses K."/>
            <person name="Simmons R."/>
            <person name="Seto K."/>
            <person name="Myers J."/>
            <person name="Bonds A."/>
            <person name="Quandt C.A."/>
            <person name="Barry K."/>
            <person name="Liu P."/>
            <person name="Grigoriev I."/>
            <person name="Longcore J.E."/>
            <person name="James T.Y."/>
        </authorList>
    </citation>
    <scope>NUCLEOTIDE SEQUENCE</scope>
    <source>
        <strain evidence="2">JEL0513</strain>
    </source>
</reference>
<organism evidence="2 3">
    <name type="scientific">Physocladia obscura</name>
    <dbReference type="NCBI Taxonomy" id="109957"/>
    <lineage>
        <taxon>Eukaryota</taxon>
        <taxon>Fungi</taxon>
        <taxon>Fungi incertae sedis</taxon>
        <taxon>Chytridiomycota</taxon>
        <taxon>Chytridiomycota incertae sedis</taxon>
        <taxon>Chytridiomycetes</taxon>
        <taxon>Chytridiales</taxon>
        <taxon>Chytriomycetaceae</taxon>
        <taxon>Physocladia</taxon>
    </lineage>
</organism>
<dbReference type="EMBL" id="JADGJH010002425">
    <property type="protein sequence ID" value="KAJ3098386.1"/>
    <property type="molecule type" value="Genomic_DNA"/>
</dbReference>
<proteinExistence type="predicted"/>
<keyword evidence="3" id="KW-1185">Reference proteome</keyword>
<feature type="region of interest" description="Disordered" evidence="1">
    <location>
        <begin position="116"/>
        <end position="187"/>
    </location>
</feature>
<comment type="caution">
    <text evidence="2">The sequence shown here is derived from an EMBL/GenBank/DDBJ whole genome shotgun (WGS) entry which is preliminary data.</text>
</comment>
<evidence type="ECO:0000313" key="2">
    <source>
        <dbReference type="EMBL" id="KAJ3098386.1"/>
    </source>
</evidence>
<dbReference type="Proteomes" id="UP001211907">
    <property type="component" value="Unassembled WGS sequence"/>
</dbReference>
<evidence type="ECO:0000256" key="1">
    <source>
        <dbReference type="SAM" id="MobiDB-lite"/>
    </source>
</evidence>